<evidence type="ECO:0000313" key="4">
    <source>
        <dbReference type="Proteomes" id="UP001610432"/>
    </source>
</evidence>
<feature type="coiled-coil region" evidence="1">
    <location>
        <begin position="90"/>
        <end position="365"/>
    </location>
</feature>
<evidence type="ECO:0000256" key="2">
    <source>
        <dbReference type="SAM" id="MobiDB-lite"/>
    </source>
</evidence>
<feature type="region of interest" description="Disordered" evidence="2">
    <location>
        <begin position="1"/>
        <end position="61"/>
    </location>
</feature>
<keyword evidence="1" id="KW-0175">Coiled coil</keyword>
<dbReference type="Proteomes" id="UP001610432">
    <property type="component" value="Unassembled WGS sequence"/>
</dbReference>
<dbReference type="EMBL" id="JBFXLQ010000039">
    <property type="protein sequence ID" value="KAL2864620.1"/>
    <property type="molecule type" value="Genomic_DNA"/>
</dbReference>
<dbReference type="GeneID" id="98140612"/>
<comment type="caution">
    <text evidence="3">The sequence shown here is derived from an EMBL/GenBank/DDBJ whole genome shotgun (WGS) entry which is preliminary data.</text>
</comment>
<reference evidence="3 4" key="1">
    <citation type="submission" date="2024-07" db="EMBL/GenBank/DDBJ databases">
        <title>Section-level genome sequencing and comparative genomics of Aspergillus sections Usti and Cavernicolus.</title>
        <authorList>
            <consortium name="Lawrence Berkeley National Laboratory"/>
            <person name="Nybo J.L."/>
            <person name="Vesth T.C."/>
            <person name="Theobald S."/>
            <person name="Frisvad J.C."/>
            <person name="Larsen T.O."/>
            <person name="Kjaerboelling I."/>
            <person name="Rothschild-Mancinelli K."/>
            <person name="Lyhne E.K."/>
            <person name="Kogle M.E."/>
            <person name="Barry K."/>
            <person name="Clum A."/>
            <person name="Na H."/>
            <person name="Ledsgaard L."/>
            <person name="Lin J."/>
            <person name="Lipzen A."/>
            <person name="Kuo A."/>
            <person name="Riley R."/>
            <person name="Mondo S."/>
            <person name="Labutti K."/>
            <person name="Haridas S."/>
            <person name="Pangalinan J."/>
            <person name="Salamov A.A."/>
            <person name="Simmons B.A."/>
            <person name="Magnuson J.K."/>
            <person name="Chen J."/>
            <person name="Drula E."/>
            <person name="Henrissat B."/>
            <person name="Wiebenga A."/>
            <person name="Lubbers R.J."/>
            <person name="Gomes A.C."/>
            <person name="Macurrencykelacurrency M.R."/>
            <person name="Stajich J."/>
            <person name="Grigoriev I.V."/>
            <person name="Mortensen U.H."/>
            <person name="De Vries R.P."/>
            <person name="Baker S.E."/>
            <person name="Andersen M.R."/>
        </authorList>
    </citation>
    <scope>NUCLEOTIDE SEQUENCE [LARGE SCALE GENOMIC DNA]</scope>
    <source>
        <strain evidence="3 4">CBS 449.75</strain>
    </source>
</reference>
<sequence>MSQAPRTHRASSSSSKTVTPSRLPISSSVASRGFAPTSRTTLPQPWVPSTDNSATVQSGHGSTPIAEVWKQEVQRRQEFYSEFSEKIRIVDGYEQRAISAERELKKQKEARATLEEELKSLTGRLDGIANDNSTLQKNLESTTRQLIVERDGLKAAQTENEKLERDVASLSSRLETMEKEAAEQKAQLTKEKENRASLDEIVNRLNLELTAVNAEKQNLLQDVKAAEQRGRLGGYERFAGELRSCLEGIEQGAKQMLDAEQKYNNLLEKQCRLEAQNCDLQAALAIQNDRVTAVERQIQKCKEDILDELEQGRMELADSMIQHNSVIEKLREQNEQLEGRRQQRYEEVQRRIDNLENSIAGLQQGCLKLHNREKEDHLTLAAKVEGALTTRCEQLKVLEERDRYIQEALDQLGSKFEDAMHASQLQGPPVANHGGSNLPSISLPVAGLNLEMARYGVLRKKGTGERHLVEYKESPLSSVKAIPS</sequence>
<gene>
    <name evidence="3" type="ORF">BJX67DRAFT_208745</name>
</gene>
<proteinExistence type="predicted"/>
<dbReference type="Gene3D" id="1.20.5.340">
    <property type="match status" value="1"/>
</dbReference>
<protein>
    <submittedName>
        <fullName evidence="3">Uncharacterized protein</fullName>
    </submittedName>
</protein>
<accession>A0ABR4LJB2</accession>
<dbReference type="RefSeq" id="XP_070883599.1">
    <property type="nucleotide sequence ID" value="XM_071025540.1"/>
</dbReference>
<keyword evidence="4" id="KW-1185">Reference proteome</keyword>
<evidence type="ECO:0000313" key="3">
    <source>
        <dbReference type="EMBL" id="KAL2864620.1"/>
    </source>
</evidence>
<evidence type="ECO:0000256" key="1">
    <source>
        <dbReference type="SAM" id="Coils"/>
    </source>
</evidence>
<organism evidence="3 4">
    <name type="scientific">Aspergillus lucknowensis</name>
    <dbReference type="NCBI Taxonomy" id="176173"/>
    <lineage>
        <taxon>Eukaryota</taxon>
        <taxon>Fungi</taxon>
        <taxon>Dikarya</taxon>
        <taxon>Ascomycota</taxon>
        <taxon>Pezizomycotina</taxon>
        <taxon>Eurotiomycetes</taxon>
        <taxon>Eurotiomycetidae</taxon>
        <taxon>Eurotiales</taxon>
        <taxon>Aspergillaceae</taxon>
        <taxon>Aspergillus</taxon>
        <taxon>Aspergillus subgen. Nidulantes</taxon>
    </lineage>
</organism>
<feature type="compositionally biased region" description="Polar residues" evidence="2">
    <location>
        <begin position="37"/>
        <end position="61"/>
    </location>
</feature>
<feature type="compositionally biased region" description="Polar residues" evidence="2">
    <location>
        <begin position="16"/>
        <end position="30"/>
    </location>
</feature>
<name>A0ABR4LJB2_9EURO</name>